<name>M3JA83_CANMX</name>
<evidence type="ECO:0000313" key="2">
    <source>
        <dbReference type="Proteomes" id="UP000011777"/>
    </source>
</evidence>
<organism evidence="1 2">
    <name type="scientific">Candida maltosa (strain Xu316)</name>
    <name type="common">Yeast</name>
    <dbReference type="NCBI Taxonomy" id="1245528"/>
    <lineage>
        <taxon>Eukaryota</taxon>
        <taxon>Fungi</taxon>
        <taxon>Dikarya</taxon>
        <taxon>Ascomycota</taxon>
        <taxon>Saccharomycotina</taxon>
        <taxon>Pichiomycetes</taxon>
        <taxon>Debaryomycetaceae</taxon>
        <taxon>Candida/Lodderomyces clade</taxon>
        <taxon>Candida</taxon>
    </lineage>
</organism>
<dbReference type="HOGENOM" id="CLU_310497_0_0_1"/>
<dbReference type="OrthoDB" id="1865897at2759"/>
<dbReference type="eggNOG" id="ENOG502SP70">
    <property type="taxonomic scope" value="Eukaryota"/>
</dbReference>
<comment type="caution">
    <text evidence="1">The sequence shown here is derived from an EMBL/GenBank/DDBJ whole genome shotgun (WGS) entry which is preliminary data.</text>
</comment>
<dbReference type="Proteomes" id="UP000011777">
    <property type="component" value="Unassembled WGS sequence"/>
</dbReference>
<accession>M3JA83</accession>
<gene>
    <name evidence="1" type="ORF">G210_0317</name>
</gene>
<proteinExistence type="predicted"/>
<evidence type="ECO:0000313" key="1">
    <source>
        <dbReference type="EMBL" id="EMG49018.1"/>
    </source>
</evidence>
<reference evidence="1 2" key="1">
    <citation type="submission" date="2013-02" db="EMBL/GenBank/DDBJ databases">
        <title>Genome sequence of Candida maltosa Xu316, a potential industrial strain for xylitol and ethanol production.</title>
        <authorList>
            <person name="Yu J."/>
            <person name="Wang Q."/>
            <person name="Geng X."/>
            <person name="Bao W."/>
            <person name="He P."/>
            <person name="Cai J."/>
        </authorList>
    </citation>
    <scope>NUCLEOTIDE SEQUENCE [LARGE SCALE GENOMIC DNA]</scope>
    <source>
        <strain evidence="2">Xu316</strain>
    </source>
</reference>
<dbReference type="EMBL" id="AOGT01000864">
    <property type="protein sequence ID" value="EMG49018.1"/>
    <property type="molecule type" value="Genomic_DNA"/>
</dbReference>
<dbReference type="AlphaFoldDB" id="M3JA83"/>
<protein>
    <submittedName>
        <fullName evidence="1">Uncharacterized protein</fullName>
    </submittedName>
</protein>
<sequence>MVKLLPLLRRNLKTGFRINHSKILLRHSSSSSSATKFFEENTITPTNHIEDYYTRRSEFINPFAYFNKYTANRQPTSDLSIPPRDFQTIIDQNENNIPVEGSVVEIVTPGSDPKIGVVIRQALSRFDERYNKLLVLTSENDLIEVSSFHVNFHIFRMIHNVNVNQIIENRHDESCTERKWAVSFLNSFVDEIVDVKRSLSTSIDKLYCQFSGDIITSITLLDIIDALKLKETLVIKLGSSFYHQCVLLFVIHWTLIDSPRWMVPNYVANNKSTNVINGYSNIFHTKSNYFVTPGAAWDAVFKFSREVQNPSTIDNFTTFFQKLETLSPLEYKSFLEVYEGRHLAYIIDVLKFAMVYPHKSIISDLQKLSIFKGNIDPHDIYELLFRLKIYDDNGMTDIYLSSGIFGATDDLSITTIQQLNTEKQWIGQNKDLFRHLRSKKNYYRDHVIYGLPLDEENPSRSRFGISLETVNSRKQVLNIHIPDITTIIPPNSALAEKLLNQFPNSTILTNLFNNESLNDYFSQHFQDQRSFHTFETESEQDDFWDDGLDIHKKTKRNISEVTCLTISFEFNSYESDPFKSFEDKISVSFDSISNLNIKVVDRETLEKCLSGKLETKIFKFLRSQTVEKPSDKVKLKKADIHNLNYTHGIMKSFSKMREHVGAATTSPNDDIDLTDMSDLNKNSIDGYGTTISKRDTVNSPKTDFFLRELQIFCGALVGEYCSQYNIPICSHNQNIEPTIYDSDKVIVTHDNLMIPAYESENYYHSIMAKDYNSYISLQASLVANNYLSPPTIDAITGENTLLGLKKGYVNVVDIFTKPEAMLNQYQLLFYQHGLFSRKLSMEYGYLKNVSQFNYLKVFGYQVHGSLSEPAFAAQLSSIRQGEAKSKLLGQLMKRYWSLKWLEQIQLQYEIMEQPIRLHVVVTYVREHIDSGILCKGYCFELGIEVDVLVDDLEQHIGTKLVCDEIMKLDPVNGTCLLKDENYESSLHL</sequence>
<keyword evidence="2" id="KW-1185">Reference proteome</keyword>
<dbReference type="STRING" id="1245528.M3JA83"/>
<dbReference type="OMA" id="CIITRAG"/>